<feature type="region of interest" description="Disordered" evidence="1">
    <location>
        <begin position="1"/>
        <end position="22"/>
    </location>
</feature>
<sequence>SESMEDIESDKDDNVDSDTEALEDEITNLASQPQDTVVDPVSLSLIKHDTVP</sequence>
<dbReference type="Proteomes" id="UP000663838">
    <property type="component" value="Unassembled WGS sequence"/>
</dbReference>
<dbReference type="EMBL" id="CAJNYV010004822">
    <property type="protein sequence ID" value="CAF3698733.1"/>
    <property type="molecule type" value="Genomic_DNA"/>
</dbReference>
<protein>
    <submittedName>
        <fullName evidence="3">Uncharacterized protein</fullName>
    </submittedName>
</protein>
<organism evidence="3 4">
    <name type="scientific">Rotaria socialis</name>
    <dbReference type="NCBI Taxonomy" id="392032"/>
    <lineage>
        <taxon>Eukaryota</taxon>
        <taxon>Metazoa</taxon>
        <taxon>Spiralia</taxon>
        <taxon>Gnathifera</taxon>
        <taxon>Rotifera</taxon>
        <taxon>Eurotatoria</taxon>
        <taxon>Bdelloidea</taxon>
        <taxon>Philodinida</taxon>
        <taxon>Philodinidae</taxon>
        <taxon>Rotaria</taxon>
    </lineage>
</organism>
<dbReference type="EMBL" id="CAJOBS010003919">
    <property type="protein sequence ID" value="CAF4869347.1"/>
    <property type="molecule type" value="Genomic_DNA"/>
</dbReference>
<comment type="caution">
    <text evidence="3">The sequence shown here is derived from an EMBL/GenBank/DDBJ whole genome shotgun (WGS) entry which is preliminary data.</text>
</comment>
<dbReference type="AlphaFoldDB" id="A0A821TCX5"/>
<gene>
    <name evidence="2" type="ORF">KIK155_LOCUS26500</name>
    <name evidence="3" type="ORF">TOA249_LOCUS28358</name>
</gene>
<proteinExistence type="predicted"/>
<evidence type="ECO:0000313" key="3">
    <source>
        <dbReference type="EMBL" id="CAF4869347.1"/>
    </source>
</evidence>
<reference evidence="3" key="1">
    <citation type="submission" date="2021-02" db="EMBL/GenBank/DDBJ databases">
        <authorList>
            <person name="Nowell W R."/>
        </authorList>
    </citation>
    <scope>NUCLEOTIDE SEQUENCE</scope>
</reference>
<evidence type="ECO:0000313" key="4">
    <source>
        <dbReference type="Proteomes" id="UP000663838"/>
    </source>
</evidence>
<evidence type="ECO:0000256" key="1">
    <source>
        <dbReference type="SAM" id="MobiDB-lite"/>
    </source>
</evidence>
<feature type="non-terminal residue" evidence="3">
    <location>
        <position position="1"/>
    </location>
</feature>
<accession>A0A821TCX5</accession>
<dbReference type="Proteomes" id="UP000663865">
    <property type="component" value="Unassembled WGS sequence"/>
</dbReference>
<name>A0A821TCX5_9BILA</name>
<evidence type="ECO:0000313" key="2">
    <source>
        <dbReference type="EMBL" id="CAF3698733.1"/>
    </source>
</evidence>